<accession>H6L630</accession>
<gene>
    <name evidence="1" type="ordered locus">SGRA_3874</name>
</gene>
<reference evidence="1 2" key="1">
    <citation type="journal article" date="2012" name="Stand. Genomic Sci.">
        <title>Complete genome sequencing and analysis of Saprospira grandis str. Lewin, a predatory marine bacterium.</title>
        <authorList>
            <person name="Saw J.H."/>
            <person name="Yuryev A."/>
            <person name="Kanbe M."/>
            <person name="Hou S."/>
            <person name="Young A.G."/>
            <person name="Aizawa S."/>
            <person name="Alam M."/>
        </authorList>
    </citation>
    <scope>NUCLEOTIDE SEQUENCE [LARGE SCALE GENOMIC DNA]</scope>
    <source>
        <strain evidence="1 2">Lewin</strain>
    </source>
</reference>
<dbReference type="Proteomes" id="UP000007519">
    <property type="component" value="Chromosome"/>
</dbReference>
<protein>
    <submittedName>
        <fullName evidence="1">Uncharacterized protein</fullName>
    </submittedName>
</protein>
<dbReference type="AlphaFoldDB" id="H6L630"/>
<dbReference type="STRING" id="984262.SGRA_3874"/>
<keyword evidence="2" id="KW-1185">Reference proteome</keyword>
<sequence length="186" mass="21875">MKNMVVDNLQSLIDEVLLLAKDKEKYIEKIVQPYPLMEELRKELSDYADVSIHDGFKVQVYIDHSEFKSGDLEIYYQTSLSFSKFVNAVRLTFYCSVKNPDPRTHSGYIDRESYDDCFIQEQFDLCKKIWSFFEKHGITVIMDQEYEYVVAGLDFVNQRLALRGAQPTAGMLFFEDFFGYAEERWG</sequence>
<dbReference type="KEGG" id="sgn:SGRA_3874"/>
<evidence type="ECO:0000313" key="1">
    <source>
        <dbReference type="EMBL" id="AFC26590.1"/>
    </source>
</evidence>
<evidence type="ECO:0000313" key="2">
    <source>
        <dbReference type="Proteomes" id="UP000007519"/>
    </source>
</evidence>
<name>H6L630_SAPGL</name>
<proteinExistence type="predicted"/>
<dbReference type="EMBL" id="CP002831">
    <property type="protein sequence ID" value="AFC26590.1"/>
    <property type="molecule type" value="Genomic_DNA"/>
</dbReference>
<dbReference type="HOGENOM" id="CLU_1509561_0_0_10"/>
<organism evidence="1 2">
    <name type="scientific">Saprospira grandis (strain Lewin)</name>
    <dbReference type="NCBI Taxonomy" id="984262"/>
    <lineage>
        <taxon>Bacteria</taxon>
        <taxon>Pseudomonadati</taxon>
        <taxon>Bacteroidota</taxon>
        <taxon>Saprospiria</taxon>
        <taxon>Saprospirales</taxon>
        <taxon>Saprospiraceae</taxon>
        <taxon>Saprospira</taxon>
    </lineage>
</organism>